<gene>
    <name evidence="1" type="ORF">CAL28_10450</name>
</gene>
<dbReference type="Pfam" id="PF05930">
    <property type="entry name" value="Phage_AlpA"/>
    <property type="match status" value="1"/>
</dbReference>
<organism evidence="1 2">
    <name type="scientific">Bordetella genomosp. 11</name>
    <dbReference type="NCBI Taxonomy" id="1416808"/>
    <lineage>
        <taxon>Bacteria</taxon>
        <taxon>Pseudomonadati</taxon>
        <taxon>Pseudomonadota</taxon>
        <taxon>Betaproteobacteria</taxon>
        <taxon>Burkholderiales</taxon>
        <taxon>Alcaligenaceae</taxon>
        <taxon>Bordetella</taxon>
    </lineage>
</organism>
<name>A0A261UE77_9BORD</name>
<dbReference type="Gene3D" id="1.10.238.160">
    <property type="match status" value="1"/>
</dbReference>
<dbReference type="InterPro" id="IPR010260">
    <property type="entry name" value="AlpA"/>
</dbReference>
<keyword evidence="2" id="KW-1185">Reference proteome</keyword>
<dbReference type="AlphaFoldDB" id="A0A261UE77"/>
<dbReference type="OrthoDB" id="8527558at2"/>
<dbReference type="Proteomes" id="UP000215767">
    <property type="component" value="Unassembled WGS sequence"/>
</dbReference>
<dbReference type="RefSeq" id="WP_094841320.1">
    <property type="nucleotide sequence ID" value="NZ_NEVS01000004.1"/>
</dbReference>
<evidence type="ECO:0000313" key="2">
    <source>
        <dbReference type="Proteomes" id="UP000215767"/>
    </source>
</evidence>
<protein>
    <submittedName>
        <fullName evidence="1">Uncharacterized protein</fullName>
    </submittedName>
</protein>
<comment type="caution">
    <text evidence="1">The sequence shown here is derived from an EMBL/GenBank/DDBJ whole genome shotgun (WGS) entry which is preliminary data.</text>
</comment>
<dbReference type="EMBL" id="NEVS01000004">
    <property type="protein sequence ID" value="OZI59901.1"/>
    <property type="molecule type" value="Genomic_DNA"/>
</dbReference>
<evidence type="ECO:0000313" key="1">
    <source>
        <dbReference type="EMBL" id="OZI59901.1"/>
    </source>
</evidence>
<accession>A0A261UE77</accession>
<proteinExistence type="predicted"/>
<reference evidence="2" key="1">
    <citation type="submission" date="2017-05" db="EMBL/GenBank/DDBJ databases">
        <title>Complete and WGS of Bordetella genogroups.</title>
        <authorList>
            <person name="Spilker T."/>
            <person name="Lipuma J."/>
        </authorList>
    </citation>
    <scope>NUCLEOTIDE SEQUENCE [LARGE SCALE GENOMIC DNA]</scope>
    <source>
        <strain evidence="2">AU8856</strain>
    </source>
</reference>
<sequence length="69" mass="7980">MNETMTNQPAAPEKLLYRMKDLPRVVGISRSEIYRQLNAGKFPKGINLTPKVVVWKAEDLRKWVDELVP</sequence>